<evidence type="ECO:0000259" key="5">
    <source>
        <dbReference type="Pfam" id="PF01728"/>
    </source>
</evidence>
<name>A0A7J0DM48_9ERIC</name>
<sequence length="943" mass="104592">MFKGGGTYLDHKFVDLPPFSLDPNLGVLVPPFDMTSEVDYHTDYDFSDGVLKFINQMLMEEDIEEKTCMFQESTALQAAERPFYEVLGEKYPPSPDHRQIRYLHQNVKNSSEFYSGVAYSGYNASSSTGSSVIVPGLTCDHGEYESPPVQSVAVDLASQSASQSSFSSSSSSGNAVDGLVDSPESTLRVPDIFNDTRSVLQFKKGVEEASKFLPHIDGLCLDSGGNFVKEAKEEEMSVVVKVETEYALDGLRGKKNPHPEELDLEAGRSNKQSAVYAEGTVRSEMFDWVLLCNGGKSESALREAFQNGMNKYMQESGQSKGSNGGKARGKKKARKRDVVDLRTLLTLCAQSVAADDRRSASELLKQIRQHSSSTGDGMQRMAHYFANGLEARMAGSGTQSYRAVITKPTSAAEVLKAHHLFLAICPFKKVSNFFANKTIMQVSEKAMTLHIIDFGILYGFQWPCLIQRLSSRAGGPPKLRITGIDLPNSGFRPAERVEETGLRLANYAESFNVPFEFHAIAQKWEAIQIEDLKLDRNETLVVNCQYRFRNLLDETVVMESPREIVLNLIRKVKPDVYLQGVVNGSYNAPFFITRFREAIFHYSSLFDMLEATVPRDVHERMLIEKQIFGWEAMNVIACEGAERIERPETYKQWQVRNLRAGFKQLPLNREIMNMSKERVNARYQKDFVIDEDGHWMLLGWKAQENKFGGMSGAGAPDFFYREALRLGYVARSAFKLLQMQNQYKLIKPGSSVLDLGCAPGAWLQVACQSLGPLKNGGVVVGVDQKKVKVPSLLCDARVQTVCADVMNLPKHQVRELSPQQQGFSVILSDMCPLISGIRTKDAALSVELGMRALDLAVRGNALSDANIQSGGQSDAGGSGSGLDNCGVLKPGGHLVIKFLESEDVQEFSKICKPLFRKASLLRPKATRSSSREIYLICQSLCSG</sequence>
<dbReference type="GO" id="GO:0001510">
    <property type="term" value="P:RNA methylation"/>
    <property type="evidence" value="ECO:0007669"/>
    <property type="project" value="InterPro"/>
</dbReference>
<dbReference type="InterPro" id="IPR015507">
    <property type="entry name" value="rRNA-MeTfrase_E"/>
</dbReference>
<dbReference type="OrthoDB" id="47276at2759"/>
<dbReference type="Pfam" id="PF03514">
    <property type="entry name" value="GRAS"/>
    <property type="match status" value="1"/>
</dbReference>
<dbReference type="FunFam" id="3.40.50.150:FF:000212">
    <property type="entry name" value="Ribosomal RNA large subunit methyltransferase E"/>
    <property type="match status" value="1"/>
</dbReference>
<evidence type="ECO:0000256" key="2">
    <source>
        <dbReference type="ARBA" id="ARBA00023163"/>
    </source>
</evidence>
<comment type="caution">
    <text evidence="6">The sequence shown here is derived from an EMBL/GenBank/DDBJ whole genome shotgun (WGS) entry which is preliminary data.</text>
</comment>
<dbReference type="PANTHER" id="PTHR31636">
    <property type="entry name" value="OSJNBA0084A10.13 PROTEIN-RELATED"/>
    <property type="match status" value="1"/>
</dbReference>
<feature type="region of interest" description="Leucine repeat I (LRI)" evidence="3">
    <location>
        <begin position="339"/>
        <end position="399"/>
    </location>
</feature>
<dbReference type="InterPro" id="IPR029063">
    <property type="entry name" value="SAM-dependent_MTases_sf"/>
</dbReference>
<dbReference type="PROSITE" id="PS50985">
    <property type="entry name" value="GRAS"/>
    <property type="match status" value="1"/>
</dbReference>
<keyword evidence="7" id="KW-1185">Reference proteome</keyword>
<evidence type="ECO:0000256" key="3">
    <source>
        <dbReference type="PROSITE-ProRule" id="PRU01191"/>
    </source>
</evidence>
<dbReference type="InterPro" id="IPR002877">
    <property type="entry name" value="RNA_MeTrfase_FtsJ_dom"/>
</dbReference>
<organism evidence="6 7">
    <name type="scientific">Actinidia rufa</name>
    <dbReference type="NCBI Taxonomy" id="165716"/>
    <lineage>
        <taxon>Eukaryota</taxon>
        <taxon>Viridiplantae</taxon>
        <taxon>Streptophyta</taxon>
        <taxon>Embryophyta</taxon>
        <taxon>Tracheophyta</taxon>
        <taxon>Spermatophyta</taxon>
        <taxon>Magnoliopsida</taxon>
        <taxon>eudicotyledons</taxon>
        <taxon>Gunneridae</taxon>
        <taxon>Pentapetalae</taxon>
        <taxon>asterids</taxon>
        <taxon>Ericales</taxon>
        <taxon>Actinidiaceae</taxon>
        <taxon>Actinidia</taxon>
    </lineage>
</organism>
<dbReference type="Proteomes" id="UP000585474">
    <property type="component" value="Unassembled WGS sequence"/>
</dbReference>
<dbReference type="Gene3D" id="3.40.50.150">
    <property type="entry name" value="Vaccinia Virus protein VP39"/>
    <property type="match status" value="1"/>
</dbReference>
<keyword evidence="2" id="KW-0804">Transcription</keyword>
<dbReference type="HAMAP" id="MF_01547">
    <property type="entry name" value="RNA_methyltr_E"/>
    <property type="match status" value="1"/>
</dbReference>
<comment type="caution">
    <text evidence="3">Lacks conserved residue(s) required for the propagation of feature annotation.</text>
</comment>
<dbReference type="GO" id="GO:0008168">
    <property type="term" value="F:methyltransferase activity"/>
    <property type="evidence" value="ECO:0007669"/>
    <property type="project" value="InterPro"/>
</dbReference>
<dbReference type="SUPFAM" id="SSF53335">
    <property type="entry name" value="S-adenosyl-L-methionine-dependent methyltransferases"/>
    <property type="match status" value="1"/>
</dbReference>
<feature type="region of interest" description="SAW" evidence="3">
    <location>
        <begin position="637"/>
        <end position="712"/>
    </location>
</feature>
<evidence type="ECO:0000313" key="6">
    <source>
        <dbReference type="EMBL" id="GFS37032.1"/>
    </source>
</evidence>
<feature type="short sequence motif" description="VHIID" evidence="3">
    <location>
        <begin position="449"/>
        <end position="453"/>
    </location>
</feature>
<comment type="similarity">
    <text evidence="3">Belongs to the GRAS family.</text>
</comment>
<dbReference type="Pfam" id="PF01728">
    <property type="entry name" value="FtsJ"/>
    <property type="match status" value="1"/>
</dbReference>
<feature type="domain" description="Ribosomal RNA methyltransferase FtsJ" evidence="5">
    <location>
        <begin position="728"/>
        <end position="938"/>
    </location>
</feature>
<dbReference type="InterPro" id="IPR005202">
    <property type="entry name" value="TF_GRAS"/>
</dbReference>
<proteinExistence type="inferred from homology"/>
<feature type="region of interest" description="VHIID" evidence="3">
    <location>
        <begin position="418"/>
        <end position="483"/>
    </location>
</feature>
<evidence type="ECO:0000256" key="4">
    <source>
        <dbReference type="SAM" id="MobiDB-lite"/>
    </source>
</evidence>
<protein>
    <submittedName>
        <fullName evidence="6">GRAS family transcription factor</fullName>
    </submittedName>
</protein>
<evidence type="ECO:0000313" key="7">
    <source>
        <dbReference type="Proteomes" id="UP000585474"/>
    </source>
</evidence>
<dbReference type="AlphaFoldDB" id="A0A7J0DM48"/>
<dbReference type="EMBL" id="BJWL01000270">
    <property type="protein sequence ID" value="GFS37032.1"/>
    <property type="molecule type" value="Genomic_DNA"/>
</dbReference>
<keyword evidence="1" id="KW-0805">Transcription regulation</keyword>
<feature type="region of interest" description="Leucine repeat II (LRII)" evidence="3">
    <location>
        <begin position="499"/>
        <end position="531"/>
    </location>
</feature>
<reference evidence="7" key="1">
    <citation type="submission" date="2019-07" db="EMBL/GenBank/DDBJ databases">
        <title>De Novo Assembly of kiwifruit Actinidia rufa.</title>
        <authorList>
            <person name="Sugita-Konishi S."/>
            <person name="Sato K."/>
            <person name="Mori E."/>
            <person name="Abe Y."/>
            <person name="Kisaki G."/>
            <person name="Hamano K."/>
            <person name="Suezawa K."/>
            <person name="Otani M."/>
            <person name="Fukuda T."/>
            <person name="Manabe T."/>
            <person name="Gomi K."/>
            <person name="Tabuchi M."/>
            <person name="Akimitsu K."/>
            <person name="Kataoka I."/>
        </authorList>
    </citation>
    <scope>NUCLEOTIDE SEQUENCE [LARGE SCALE GENOMIC DNA]</scope>
    <source>
        <strain evidence="7">cv. Fuchu</strain>
    </source>
</reference>
<gene>
    <name evidence="6" type="ORF">Acr_00g0049350</name>
</gene>
<accession>A0A7J0DM48</accession>
<feature type="region of interest" description="Disordered" evidence="4">
    <location>
        <begin position="313"/>
        <end position="335"/>
    </location>
</feature>
<evidence type="ECO:0000256" key="1">
    <source>
        <dbReference type="ARBA" id="ARBA00023015"/>
    </source>
</evidence>